<organism evidence="2 3">
    <name type="scientific">Winogradskyella luteola</name>
    <dbReference type="NCBI Taxonomy" id="2828330"/>
    <lineage>
        <taxon>Bacteria</taxon>
        <taxon>Pseudomonadati</taxon>
        <taxon>Bacteroidota</taxon>
        <taxon>Flavobacteriia</taxon>
        <taxon>Flavobacteriales</taxon>
        <taxon>Flavobacteriaceae</taxon>
        <taxon>Winogradskyella</taxon>
    </lineage>
</organism>
<comment type="caution">
    <text evidence="2">The sequence shown here is derived from an EMBL/GenBank/DDBJ whole genome shotgun (WGS) entry which is preliminary data.</text>
</comment>
<feature type="transmembrane region" description="Helical" evidence="1">
    <location>
        <begin position="237"/>
        <end position="261"/>
    </location>
</feature>
<sequence length="400" mass="45448">MRERLLTYLKYGNRFCGIEHTTKNKSDIIFSTSLKQSKKELAVHGSWESNSIEGIAKKLPKNQPILLILNNGNVLTKTIESEQQDSLKLVYKAFPNINLEAFYYEVLSQGKMHFIALCRKDYVDGIIHKYLALKVSIIDISLGNLLVNNISSFVNREHIFSSNAEIDIENNQVVQIRKKDVLPQSYDINGLNVNNQQLLPFSGALQIVLKTGQTQTNISDKKSFLESDFKQSRFFNLFLKVGGLFILSVLLINFFFFNHYFNKSSTLSQLSEINQSTKNQILKMDKIVSKKQKMVNDLLESNGSKSSFYSNSIIHSLPNSILLSELNFQPLLKRIKADKDIELKEKYITISGKSGDSEAFSDWISVLESKDWIAHIDIVDYGSVSSKTSDFIIEIGLSND</sequence>
<gene>
    <name evidence="2" type="ORF">KCG49_07780</name>
</gene>
<dbReference type="RefSeq" id="WP_218545635.1">
    <property type="nucleotide sequence ID" value="NZ_JAGSPD010000005.1"/>
</dbReference>
<keyword evidence="1" id="KW-0472">Membrane</keyword>
<keyword evidence="1" id="KW-1133">Transmembrane helix</keyword>
<evidence type="ECO:0000256" key="1">
    <source>
        <dbReference type="SAM" id="Phobius"/>
    </source>
</evidence>
<evidence type="ECO:0000313" key="3">
    <source>
        <dbReference type="Proteomes" id="UP001138894"/>
    </source>
</evidence>
<reference evidence="2" key="1">
    <citation type="submission" date="2021-04" db="EMBL/GenBank/DDBJ databases">
        <authorList>
            <person name="Pira H."/>
            <person name="Risdian C."/>
            <person name="Wink J."/>
        </authorList>
    </citation>
    <scope>NUCLEOTIDE SEQUENCE</scope>
    <source>
        <strain evidence="2">WHY3</strain>
    </source>
</reference>
<name>A0A9X1F8E7_9FLAO</name>
<keyword evidence="1" id="KW-0812">Transmembrane</keyword>
<dbReference type="AlphaFoldDB" id="A0A9X1F8E7"/>
<proteinExistence type="predicted"/>
<evidence type="ECO:0000313" key="2">
    <source>
        <dbReference type="EMBL" id="MBV7269084.1"/>
    </source>
</evidence>
<keyword evidence="3" id="KW-1185">Reference proteome</keyword>
<accession>A0A9X1F8E7</accession>
<dbReference type="Proteomes" id="UP001138894">
    <property type="component" value="Unassembled WGS sequence"/>
</dbReference>
<dbReference type="EMBL" id="JAGSPD010000005">
    <property type="protein sequence ID" value="MBV7269084.1"/>
    <property type="molecule type" value="Genomic_DNA"/>
</dbReference>
<protein>
    <submittedName>
        <fullName evidence="2">Uncharacterized protein</fullName>
    </submittedName>
</protein>